<protein>
    <submittedName>
        <fullName evidence="2">Uncharacterized protein</fullName>
    </submittedName>
</protein>
<dbReference type="RefSeq" id="WP_157116783.1">
    <property type="nucleotide sequence ID" value="NZ_JAAXOT010000004.1"/>
</dbReference>
<evidence type="ECO:0000256" key="1">
    <source>
        <dbReference type="SAM" id="MobiDB-lite"/>
    </source>
</evidence>
<accession>A0A846YG82</accession>
<evidence type="ECO:0000313" key="2">
    <source>
        <dbReference type="EMBL" id="NKY56662.1"/>
    </source>
</evidence>
<organism evidence="2 3">
    <name type="scientific">Nocardia flavorosea</name>
    <dbReference type="NCBI Taxonomy" id="53429"/>
    <lineage>
        <taxon>Bacteria</taxon>
        <taxon>Bacillati</taxon>
        <taxon>Actinomycetota</taxon>
        <taxon>Actinomycetes</taxon>
        <taxon>Mycobacteriales</taxon>
        <taxon>Nocardiaceae</taxon>
        <taxon>Nocardia</taxon>
    </lineage>
</organism>
<evidence type="ECO:0000313" key="3">
    <source>
        <dbReference type="Proteomes" id="UP000570678"/>
    </source>
</evidence>
<feature type="region of interest" description="Disordered" evidence="1">
    <location>
        <begin position="125"/>
        <end position="166"/>
    </location>
</feature>
<name>A0A846YG82_9NOCA</name>
<proteinExistence type="predicted"/>
<comment type="caution">
    <text evidence="2">The sequence shown here is derived from an EMBL/GenBank/DDBJ whole genome shotgun (WGS) entry which is preliminary data.</text>
</comment>
<dbReference type="AlphaFoldDB" id="A0A846YG82"/>
<reference evidence="2 3" key="1">
    <citation type="submission" date="2020-04" db="EMBL/GenBank/DDBJ databases">
        <title>MicrobeNet Type strains.</title>
        <authorList>
            <person name="Nicholson A.C."/>
        </authorList>
    </citation>
    <scope>NUCLEOTIDE SEQUENCE [LARGE SCALE GENOMIC DNA]</scope>
    <source>
        <strain evidence="2 3">JCM 3332</strain>
    </source>
</reference>
<sequence>MTLVVVVLVAGLGVGGYFLLAGGGGAGNPRAVAQQFVDGDGANKELICASDLAKIEEAGASAPRPTEPVTVPDGAAATSELVSVDVPEGSDKGTFTVKTDVTVGTQSHSQTVEYDLVEEDGDWKVCGILDPSEPGNSDTGKPEGTDPGAPGSSDSESNSADGDPRAVAQQFVDSRGVDKTLICEADVRKLELAEKRGSPPLELPETEFSVLEITEVDVPAGGDRGTFTLEFGAKGSSVPVKTVYYDLVEEDGEWKVCGVLTAWIS</sequence>
<keyword evidence="3" id="KW-1185">Reference proteome</keyword>
<dbReference type="Proteomes" id="UP000570678">
    <property type="component" value="Unassembled WGS sequence"/>
</dbReference>
<dbReference type="EMBL" id="JAAXOT010000004">
    <property type="protein sequence ID" value="NKY56662.1"/>
    <property type="molecule type" value="Genomic_DNA"/>
</dbReference>
<gene>
    <name evidence="2" type="ORF">HGA15_10965</name>
</gene>